<feature type="compositionally biased region" description="Polar residues" evidence="2">
    <location>
        <begin position="232"/>
        <end position="242"/>
    </location>
</feature>
<dbReference type="PANTHER" id="PTHR31807">
    <property type="entry name" value="AUGMIN FAMILY MEMBER"/>
    <property type="match status" value="1"/>
</dbReference>
<evidence type="ECO:0000313" key="4">
    <source>
        <dbReference type="Proteomes" id="UP000729402"/>
    </source>
</evidence>
<organism evidence="3 4">
    <name type="scientific">Zizania palustris</name>
    <name type="common">Northern wild rice</name>
    <dbReference type="NCBI Taxonomy" id="103762"/>
    <lineage>
        <taxon>Eukaryota</taxon>
        <taxon>Viridiplantae</taxon>
        <taxon>Streptophyta</taxon>
        <taxon>Embryophyta</taxon>
        <taxon>Tracheophyta</taxon>
        <taxon>Spermatophyta</taxon>
        <taxon>Magnoliopsida</taxon>
        <taxon>Liliopsida</taxon>
        <taxon>Poales</taxon>
        <taxon>Poaceae</taxon>
        <taxon>BOP clade</taxon>
        <taxon>Oryzoideae</taxon>
        <taxon>Oryzeae</taxon>
        <taxon>Zizaniinae</taxon>
        <taxon>Zizania</taxon>
    </lineage>
</organism>
<evidence type="ECO:0000256" key="2">
    <source>
        <dbReference type="SAM" id="MobiDB-lite"/>
    </source>
</evidence>
<feature type="region of interest" description="Disordered" evidence="2">
    <location>
        <begin position="150"/>
        <end position="174"/>
    </location>
</feature>
<evidence type="ECO:0000313" key="3">
    <source>
        <dbReference type="EMBL" id="KAG8056797.1"/>
    </source>
</evidence>
<sequence>MNTLKSDVKKAAFVNETLRPPLVPSEKHNASPVNRGRDVASRYKNGLSAHAATTTRRCSSPSLGRTSATEGTPEQKRAQSADRRRPSTPSRVSKPSTATSRSVTPVRDIVIEGQKSFRHITSTKTPDGLWPAMRNLSSSFQSESVITPGNKQNKVVSTGSLDRTKGQASVLAERKGSPLRRKNIGEQCENAQPAEDHPRRVVEQHRWPAMLSGRETSSILSRSIDLSEKASRSATLTNTSRGLSPRKMLASEGTGKGFNRSLDEVARRLAIHSSGRNDQVNSGSDVYSQSTEKCKYVSRPSRAVTLPVPVLHRSSSPSKTLSATSFISRPFQSPSRTRPSTPSRSQSPGTIQSGVASPIISYMVNAKKGKKNSSQIENIHQLRLLYNRYLQWLFVNAHAEDNISFQKTTAESVIYNVWRDTLNLRDVVNTRRIMVQCLQQELKLDGILKEQLAYLEQWPAFEKENSISLIRATEALKASTLRLPVTSGARVDPVALKIAVSSAVDIMQGLGSSVCYMFPKVDNGAYLVSELSVIAEQEKFMLDECRELLAMAAKLQVQESSLQTHLTQLRPGLARMN</sequence>
<dbReference type="OrthoDB" id="1924320at2759"/>
<dbReference type="AlphaFoldDB" id="A0A8J5RZI9"/>
<dbReference type="PANTHER" id="PTHR31807:SF55">
    <property type="entry name" value="OS09G0422600 PROTEIN"/>
    <property type="match status" value="1"/>
</dbReference>
<dbReference type="EMBL" id="JAAALK010000287">
    <property type="protein sequence ID" value="KAG8056797.1"/>
    <property type="molecule type" value="Genomic_DNA"/>
</dbReference>
<dbReference type="InterPro" id="IPR007573">
    <property type="entry name" value="QWRF"/>
</dbReference>
<keyword evidence="4" id="KW-1185">Reference proteome</keyword>
<proteinExistence type="inferred from homology"/>
<protein>
    <recommendedName>
        <fullName evidence="5">AUGMIN subunit 8</fullName>
    </recommendedName>
</protein>
<name>A0A8J5RZI9_ZIZPA</name>
<gene>
    <name evidence="3" type="ORF">GUJ93_ZPchr0002g25926</name>
</gene>
<comment type="similarity">
    <text evidence="1">Belongs to the QWRF family.</text>
</comment>
<dbReference type="GO" id="GO:0051225">
    <property type="term" value="P:spindle assembly"/>
    <property type="evidence" value="ECO:0007669"/>
    <property type="project" value="TreeGrafter"/>
</dbReference>
<comment type="caution">
    <text evidence="3">The sequence shown here is derived from an EMBL/GenBank/DDBJ whole genome shotgun (WGS) entry which is preliminary data.</text>
</comment>
<feature type="compositionally biased region" description="Basic and acidic residues" evidence="2">
    <location>
        <begin position="73"/>
        <end position="85"/>
    </location>
</feature>
<dbReference type="GO" id="GO:0005737">
    <property type="term" value="C:cytoplasm"/>
    <property type="evidence" value="ECO:0007669"/>
    <property type="project" value="TreeGrafter"/>
</dbReference>
<feature type="compositionally biased region" description="Polar residues" evidence="2">
    <location>
        <begin position="274"/>
        <end position="291"/>
    </location>
</feature>
<feature type="compositionally biased region" description="Basic and acidic residues" evidence="2">
    <location>
        <begin position="1"/>
        <end position="10"/>
    </location>
</feature>
<reference evidence="3" key="1">
    <citation type="journal article" date="2021" name="bioRxiv">
        <title>Whole Genome Assembly and Annotation of Northern Wild Rice, Zizania palustris L., Supports a Whole Genome Duplication in the Zizania Genus.</title>
        <authorList>
            <person name="Haas M."/>
            <person name="Kono T."/>
            <person name="Macchietto M."/>
            <person name="Millas R."/>
            <person name="McGilp L."/>
            <person name="Shao M."/>
            <person name="Duquette J."/>
            <person name="Hirsch C.N."/>
            <person name="Kimball J."/>
        </authorList>
    </citation>
    <scope>NUCLEOTIDE SEQUENCE</scope>
    <source>
        <tissue evidence="3">Fresh leaf tissue</tissue>
    </source>
</reference>
<feature type="compositionally biased region" description="Polar residues" evidence="2">
    <location>
        <begin position="150"/>
        <end position="161"/>
    </location>
</feature>
<dbReference type="Proteomes" id="UP000729402">
    <property type="component" value="Unassembled WGS sequence"/>
</dbReference>
<feature type="compositionally biased region" description="Low complexity" evidence="2">
    <location>
        <begin position="314"/>
        <end position="348"/>
    </location>
</feature>
<dbReference type="GO" id="GO:0008017">
    <property type="term" value="F:microtubule binding"/>
    <property type="evidence" value="ECO:0007669"/>
    <property type="project" value="TreeGrafter"/>
</dbReference>
<evidence type="ECO:0008006" key="5">
    <source>
        <dbReference type="Google" id="ProtNLM"/>
    </source>
</evidence>
<evidence type="ECO:0000256" key="1">
    <source>
        <dbReference type="ARBA" id="ARBA00010016"/>
    </source>
</evidence>
<accession>A0A8J5RZI9</accession>
<feature type="region of interest" description="Disordered" evidence="2">
    <location>
        <begin position="227"/>
        <end position="255"/>
    </location>
</feature>
<feature type="region of interest" description="Disordered" evidence="2">
    <location>
        <begin position="273"/>
        <end position="293"/>
    </location>
</feature>
<dbReference type="GO" id="GO:0005880">
    <property type="term" value="C:nuclear microtubule"/>
    <property type="evidence" value="ECO:0007669"/>
    <property type="project" value="TreeGrafter"/>
</dbReference>
<feature type="compositionally biased region" description="Polar residues" evidence="2">
    <location>
        <begin position="87"/>
        <end position="103"/>
    </location>
</feature>
<feature type="region of interest" description="Disordered" evidence="2">
    <location>
        <begin position="1"/>
        <end position="107"/>
    </location>
</feature>
<feature type="compositionally biased region" description="Polar residues" evidence="2">
    <location>
        <begin position="51"/>
        <end position="72"/>
    </location>
</feature>
<reference evidence="3" key="2">
    <citation type="submission" date="2021-02" db="EMBL/GenBank/DDBJ databases">
        <authorList>
            <person name="Kimball J.A."/>
            <person name="Haas M.W."/>
            <person name="Macchietto M."/>
            <person name="Kono T."/>
            <person name="Duquette J."/>
            <person name="Shao M."/>
        </authorList>
    </citation>
    <scope>NUCLEOTIDE SEQUENCE</scope>
    <source>
        <tissue evidence="3">Fresh leaf tissue</tissue>
    </source>
</reference>
<feature type="compositionally biased region" description="Basic and acidic residues" evidence="2">
    <location>
        <begin position="25"/>
        <end position="41"/>
    </location>
</feature>
<dbReference type="Pfam" id="PF04484">
    <property type="entry name" value="QWRF"/>
    <property type="match status" value="1"/>
</dbReference>
<feature type="region of interest" description="Disordered" evidence="2">
    <location>
        <begin position="308"/>
        <end position="353"/>
    </location>
</feature>